<gene>
    <name evidence="5" type="ORF">NI17_008990</name>
</gene>
<protein>
    <submittedName>
        <fullName evidence="5">Aldehyde dehydrogenase</fullName>
    </submittedName>
</protein>
<dbReference type="KEGG" id="thao:NI17_008990"/>
<keyword evidence="3" id="KW-0520">NAD</keyword>
<dbReference type="Gene3D" id="3.40.309.10">
    <property type="entry name" value="Aldehyde Dehydrogenase, Chain A, domain 2"/>
    <property type="match status" value="1"/>
</dbReference>
<comment type="similarity">
    <text evidence="1">Belongs to the aldehyde dehydrogenase family.</text>
</comment>
<evidence type="ECO:0000256" key="2">
    <source>
        <dbReference type="ARBA" id="ARBA00023002"/>
    </source>
</evidence>
<evidence type="ECO:0000259" key="4">
    <source>
        <dbReference type="Pfam" id="PF00171"/>
    </source>
</evidence>
<dbReference type="EMBL" id="CP063196">
    <property type="protein sequence ID" value="UOE21253.1"/>
    <property type="molecule type" value="Genomic_DNA"/>
</dbReference>
<dbReference type="GO" id="GO:0016620">
    <property type="term" value="F:oxidoreductase activity, acting on the aldehyde or oxo group of donors, NAD or NADP as acceptor"/>
    <property type="evidence" value="ECO:0007669"/>
    <property type="project" value="InterPro"/>
</dbReference>
<evidence type="ECO:0000313" key="5">
    <source>
        <dbReference type="EMBL" id="UOE21253.1"/>
    </source>
</evidence>
<reference evidence="5" key="1">
    <citation type="submission" date="2020-10" db="EMBL/GenBank/DDBJ databases">
        <title>De novo genome project of the cellulose decomposer Thermobifida halotolerans type strain.</title>
        <authorList>
            <person name="Nagy I."/>
            <person name="Horvath B."/>
            <person name="Kukolya J."/>
            <person name="Nagy I."/>
            <person name="Orsini M."/>
        </authorList>
    </citation>
    <scope>NUCLEOTIDE SEQUENCE</scope>
    <source>
        <strain evidence="5">DSM 44931</strain>
    </source>
</reference>
<accession>A0A399FZW7</accession>
<dbReference type="Proteomes" id="UP000265719">
    <property type="component" value="Chromosome"/>
</dbReference>
<dbReference type="InterPro" id="IPR015590">
    <property type="entry name" value="Aldehyde_DH_dom"/>
</dbReference>
<dbReference type="Gene3D" id="3.40.605.10">
    <property type="entry name" value="Aldehyde Dehydrogenase, Chain A, domain 1"/>
    <property type="match status" value="1"/>
</dbReference>
<dbReference type="RefSeq" id="WP_068691698.1">
    <property type="nucleotide sequence ID" value="NZ_CP063196.1"/>
</dbReference>
<dbReference type="AlphaFoldDB" id="A0A399FZW7"/>
<sequence>MPGSRTALVQLPALGAKGAYRSRNRFTVTDVAGADVAELSLVPPLFVDRTVAALRRADSPDPDRRTALLRSAARLFATAALGGLTVEDYEYAVSRVSGMPISVVRAATTATAARLARAYHSVQQARPTGAVNHWRDPSTRTGRAVWRRRGDVFAVHAAGNHPGTHSLWPQALVLGYRVVVRPSRRDPFTPHRLVTALRAAGFGDDQVALLPTGHDHADAVLRAADLGMVYGGQDVVRRYLRERTVLPQGPGRSKILLTADVDWRDHLDTIVDSVSRHGGTGCVNTTAVYVEGDPAPLCAALAERLRGLASLPPQDEAALLPVQPVAAARAVEAFLLREAAGTRPWLGGDGVVEELGDGSAVLRPAVHQLDRPDAPQARNELPFPCVWVAPWTPEAGTAPLRDSLVVTAITRDERLVDRLLEEPTISNVYVGDHRTYHKDPDLPHDGYLAEFLMRSKSVIRD</sequence>
<dbReference type="OrthoDB" id="229416at2"/>
<name>A0A399FZW7_9ACTN</name>
<dbReference type="InterPro" id="IPR016163">
    <property type="entry name" value="Ald_DH_C"/>
</dbReference>
<dbReference type="PANTHER" id="PTHR43720">
    <property type="entry name" value="2-AMINOMUCONIC SEMIALDEHYDE DEHYDROGENASE"/>
    <property type="match status" value="1"/>
</dbReference>
<keyword evidence="2" id="KW-0560">Oxidoreductase</keyword>
<dbReference type="SUPFAM" id="SSF53720">
    <property type="entry name" value="ALDH-like"/>
    <property type="match status" value="1"/>
</dbReference>
<evidence type="ECO:0000256" key="3">
    <source>
        <dbReference type="ARBA" id="ARBA00023027"/>
    </source>
</evidence>
<dbReference type="PANTHER" id="PTHR43720:SF2">
    <property type="entry name" value="2-AMINOMUCONIC SEMIALDEHYDE DEHYDROGENASE"/>
    <property type="match status" value="1"/>
</dbReference>
<dbReference type="InterPro" id="IPR016162">
    <property type="entry name" value="Ald_DH_N"/>
</dbReference>
<keyword evidence="6" id="KW-1185">Reference proteome</keyword>
<dbReference type="InterPro" id="IPR016161">
    <property type="entry name" value="Ald_DH/histidinol_DH"/>
</dbReference>
<feature type="domain" description="Aldehyde dehydrogenase" evidence="4">
    <location>
        <begin position="58"/>
        <end position="447"/>
    </location>
</feature>
<organism evidence="5 6">
    <name type="scientific">Thermobifida halotolerans</name>
    <dbReference type="NCBI Taxonomy" id="483545"/>
    <lineage>
        <taxon>Bacteria</taxon>
        <taxon>Bacillati</taxon>
        <taxon>Actinomycetota</taxon>
        <taxon>Actinomycetes</taxon>
        <taxon>Streptosporangiales</taxon>
        <taxon>Nocardiopsidaceae</taxon>
        <taxon>Thermobifida</taxon>
    </lineage>
</organism>
<evidence type="ECO:0000313" key="6">
    <source>
        <dbReference type="Proteomes" id="UP000265719"/>
    </source>
</evidence>
<evidence type="ECO:0000256" key="1">
    <source>
        <dbReference type="ARBA" id="ARBA00009986"/>
    </source>
</evidence>
<proteinExistence type="inferred from homology"/>
<dbReference type="Pfam" id="PF00171">
    <property type="entry name" value="Aldedh"/>
    <property type="match status" value="1"/>
</dbReference>